<dbReference type="PRINTS" id="PR00344">
    <property type="entry name" value="BCTRLSENSOR"/>
</dbReference>
<keyword evidence="8" id="KW-0902">Two-component regulatory system</keyword>
<dbReference type="PANTHER" id="PTHR45339:SF5">
    <property type="entry name" value="HISTIDINE KINASE"/>
    <property type="match status" value="1"/>
</dbReference>
<dbReference type="SMART" id="SM00448">
    <property type="entry name" value="REC"/>
    <property type="match status" value="1"/>
</dbReference>
<feature type="transmembrane region" description="Helical" evidence="12">
    <location>
        <begin position="96"/>
        <end position="115"/>
    </location>
</feature>
<dbReference type="GO" id="GO:0005524">
    <property type="term" value="F:ATP binding"/>
    <property type="evidence" value="ECO:0007669"/>
    <property type="project" value="UniProtKB-KW"/>
</dbReference>
<dbReference type="EC" id="2.7.13.3" evidence="2"/>
<dbReference type="InterPro" id="IPR036890">
    <property type="entry name" value="HATPase_C_sf"/>
</dbReference>
<protein>
    <recommendedName>
        <fullName evidence="10">Sensory/regulatory protein RpfC</fullName>
        <ecNumber evidence="2">2.7.13.3</ecNumber>
    </recommendedName>
</protein>
<dbReference type="SMART" id="SM00388">
    <property type="entry name" value="HisKA"/>
    <property type="match status" value="1"/>
</dbReference>
<dbReference type="SMART" id="SM00387">
    <property type="entry name" value="HATPase_c"/>
    <property type="match status" value="1"/>
</dbReference>
<dbReference type="SUPFAM" id="SSF52172">
    <property type="entry name" value="CheY-like"/>
    <property type="match status" value="1"/>
</dbReference>
<dbReference type="PROSITE" id="PS50110">
    <property type="entry name" value="RESPONSE_REGULATORY"/>
    <property type="match status" value="1"/>
</dbReference>
<dbReference type="SUPFAM" id="SSF47384">
    <property type="entry name" value="Homodimeric domain of signal transducing histidine kinase"/>
    <property type="match status" value="1"/>
</dbReference>
<feature type="transmembrane region" description="Helical" evidence="12">
    <location>
        <begin position="36"/>
        <end position="53"/>
    </location>
</feature>
<dbReference type="Proteomes" id="UP000291338">
    <property type="component" value="Unassembled WGS sequence"/>
</dbReference>
<keyword evidence="7" id="KW-0067">ATP-binding</keyword>
<feature type="transmembrane region" description="Helical" evidence="12">
    <location>
        <begin position="190"/>
        <end position="210"/>
    </location>
</feature>
<evidence type="ECO:0000313" key="15">
    <source>
        <dbReference type="EMBL" id="RZQ54886.1"/>
    </source>
</evidence>
<dbReference type="InterPro" id="IPR003594">
    <property type="entry name" value="HATPase_dom"/>
</dbReference>
<feature type="domain" description="Response regulatory" evidence="14">
    <location>
        <begin position="624"/>
        <end position="746"/>
    </location>
</feature>
<keyword evidence="6" id="KW-0418">Kinase</keyword>
<feature type="transmembrane region" description="Helical" evidence="12">
    <location>
        <begin position="121"/>
        <end position="139"/>
    </location>
</feature>
<dbReference type="Pfam" id="PF02518">
    <property type="entry name" value="HATPase_c"/>
    <property type="match status" value="1"/>
</dbReference>
<dbReference type="GO" id="GO:0000155">
    <property type="term" value="F:phosphorelay sensor kinase activity"/>
    <property type="evidence" value="ECO:0007669"/>
    <property type="project" value="InterPro"/>
</dbReference>
<dbReference type="InterPro" id="IPR003661">
    <property type="entry name" value="HisK_dim/P_dom"/>
</dbReference>
<evidence type="ECO:0000256" key="2">
    <source>
        <dbReference type="ARBA" id="ARBA00012438"/>
    </source>
</evidence>
<evidence type="ECO:0000256" key="4">
    <source>
        <dbReference type="ARBA" id="ARBA00022679"/>
    </source>
</evidence>
<keyword evidence="5" id="KW-0547">Nucleotide-binding</keyword>
<dbReference type="RefSeq" id="WP_130253887.1">
    <property type="nucleotide sequence ID" value="NZ_PPSX01000006.1"/>
</dbReference>
<dbReference type="Gene3D" id="3.30.565.10">
    <property type="entry name" value="Histidine kinase-like ATPase, C-terminal domain"/>
    <property type="match status" value="1"/>
</dbReference>
<dbReference type="EMBL" id="PPSX01000006">
    <property type="protein sequence ID" value="RZQ54886.1"/>
    <property type="molecule type" value="Genomic_DNA"/>
</dbReference>
<keyword evidence="12" id="KW-0812">Transmembrane</keyword>
<dbReference type="SUPFAM" id="SSF55874">
    <property type="entry name" value="ATPase domain of HSP90 chaperone/DNA topoisomerase II/histidine kinase"/>
    <property type="match status" value="1"/>
</dbReference>
<evidence type="ECO:0000256" key="1">
    <source>
        <dbReference type="ARBA" id="ARBA00000085"/>
    </source>
</evidence>
<comment type="subunit">
    <text evidence="9">At low DSF concentrations, interacts with RpfF.</text>
</comment>
<dbReference type="FunFam" id="3.30.565.10:FF:000010">
    <property type="entry name" value="Sensor histidine kinase RcsC"/>
    <property type="match status" value="1"/>
</dbReference>
<evidence type="ECO:0000256" key="5">
    <source>
        <dbReference type="ARBA" id="ARBA00022741"/>
    </source>
</evidence>
<evidence type="ECO:0000256" key="7">
    <source>
        <dbReference type="ARBA" id="ARBA00022840"/>
    </source>
</evidence>
<organism evidence="15 16">
    <name type="scientific">Pseudoalteromonas phenolica</name>
    <dbReference type="NCBI Taxonomy" id="161398"/>
    <lineage>
        <taxon>Bacteria</taxon>
        <taxon>Pseudomonadati</taxon>
        <taxon>Pseudomonadota</taxon>
        <taxon>Gammaproteobacteria</taxon>
        <taxon>Alteromonadales</taxon>
        <taxon>Pseudoalteromonadaceae</taxon>
        <taxon>Pseudoalteromonas</taxon>
    </lineage>
</organism>
<evidence type="ECO:0000313" key="16">
    <source>
        <dbReference type="Proteomes" id="UP000291338"/>
    </source>
</evidence>
<dbReference type="Pfam" id="PF00072">
    <property type="entry name" value="Response_reg"/>
    <property type="match status" value="1"/>
</dbReference>
<evidence type="ECO:0000259" key="14">
    <source>
        <dbReference type="PROSITE" id="PS50110"/>
    </source>
</evidence>
<dbReference type="Gene3D" id="1.10.287.130">
    <property type="match status" value="1"/>
</dbReference>
<keyword evidence="12" id="KW-0472">Membrane</keyword>
<dbReference type="CDD" id="cd00082">
    <property type="entry name" value="HisKA"/>
    <property type="match status" value="1"/>
</dbReference>
<feature type="transmembrane region" description="Helical" evidence="12">
    <location>
        <begin position="6"/>
        <end position="29"/>
    </location>
</feature>
<sequence length="753" mass="84331">MQLSTSTLLLMSGIGVITSALSLIFLWFANKDIKAVRYWALSACFLLAGLLLFKGKGDLPGWLKYIIPNFVVQTAFWLILYGTYQACEQQIHKPTLFNFIFSYAALHIIFIFVIPSYQFRFTLGVLTAMTSLIWMFWGLHRYSYGKYKISTRLIFLSISILISVSLVTVFDVNWGDANTLHQDESLKAQWFIISMFISQLLFNFAFAIMVGEIRHYKNKLSKEQLVNMNIALSKENERAEAHSKLKSEFLANMSHEIRTPINGVIGCLDLLQSTKLSTQQLQYTELAHASANSLLGVINDILDFSKIESGKLAINPEQIDLLALLDSVAKSFAIELSQKPVTLYVDCHQVMHHTLLLDPVRLRQILNNLLSNAIKFTKQGHVQLSLSSQKNTQGKVVLTANVSDTGVGISEQGQRKLFNAFSQCDASTTRLFGGTGLGLVIVKRLCKLMGGDIELVNSELDKGSEFVFSILVDEVHIQQADLEQSMHVPNNIALYSPNDTFLTIMQNQFKSRGFSLSVLDTKNIAKNYYDLIILDLVNCKESGLEYTFLIESAKSHADEVCVINAVNSELSNHLKLGITECSIFYHPFTCYDLMQLFSKKTLQETTEPLILKEDVSAYSLHGLKVLLAEDNKVNQLVATKMLSNWGVEFVIANSGQEVLNILLKTKPNDFDMILMDCQMPILDGYQTTKQIRAAQDYASFKNIPIIALTANAMTGDKEKCLESGMSGYVSKPIEAEALRQEMSNQLASSLNQG</sequence>
<dbReference type="FunFam" id="1.10.287.130:FF:000002">
    <property type="entry name" value="Two-component osmosensing histidine kinase"/>
    <property type="match status" value="1"/>
</dbReference>
<feature type="modified residue" description="4-aspartylphosphate" evidence="11">
    <location>
        <position position="676"/>
    </location>
</feature>
<comment type="catalytic activity">
    <reaction evidence="1">
        <text>ATP + protein L-histidine = ADP + protein N-phospho-L-histidine.</text>
        <dbReference type="EC" id="2.7.13.3"/>
    </reaction>
</comment>
<dbReference type="CDD" id="cd16922">
    <property type="entry name" value="HATPase_EvgS-ArcB-TorS-like"/>
    <property type="match status" value="1"/>
</dbReference>
<evidence type="ECO:0000256" key="10">
    <source>
        <dbReference type="ARBA" id="ARBA00068150"/>
    </source>
</evidence>
<proteinExistence type="predicted"/>
<dbReference type="Gene3D" id="3.40.50.2300">
    <property type="match status" value="1"/>
</dbReference>
<reference evidence="15 16" key="1">
    <citation type="submission" date="2018-01" db="EMBL/GenBank/DDBJ databases">
        <title>Co-occurrence of chitin degradation, pigmentation and bioactivity in marine Pseudoalteromonas.</title>
        <authorList>
            <person name="Paulsen S."/>
            <person name="Gram L."/>
            <person name="Machado H."/>
        </authorList>
    </citation>
    <scope>NUCLEOTIDE SEQUENCE [LARGE SCALE GENOMIC DNA]</scope>
    <source>
        <strain evidence="15 16">S3898</strain>
    </source>
</reference>
<feature type="transmembrane region" description="Helical" evidence="12">
    <location>
        <begin position="65"/>
        <end position="84"/>
    </location>
</feature>
<dbReference type="PANTHER" id="PTHR45339">
    <property type="entry name" value="HYBRID SIGNAL TRANSDUCTION HISTIDINE KINASE J"/>
    <property type="match status" value="1"/>
</dbReference>
<dbReference type="InterPro" id="IPR001789">
    <property type="entry name" value="Sig_transdc_resp-reg_receiver"/>
</dbReference>
<keyword evidence="4" id="KW-0808">Transferase</keyword>
<accession>A0A4Q7ITD8</accession>
<gene>
    <name evidence="15" type="ORF">C1E23_01530</name>
</gene>
<keyword evidence="3 11" id="KW-0597">Phosphoprotein</keyword>
<name>A0A4Q7ITD8_9GAMM</name>
<keyword evidence="12" id="KW-1133">Transmembrane helix</keyword>
<dbReference type="Pfam" id="PF00512">
    <property type="entry name" value="HisKA"/>
    <property type="match status" value="1"/>
</dbReference>
<dbReference type="InterPro" id="IPR004358">
    <property type="entry name" value="Sig_transdc_His_kin-like_C"/>
</dbReference>
<evidence type="ECO:0000256" key="11">
    <source>
        <dbReference type="PROSITE-ProRule" id="PRU00169"/>
    </source>
</evidence>
<feature type="transmembrane region" description="Helical" evidence="12">
    <location>
        <begin position="151"/>
        <end position="170"/>
    </location>
</feature>
<dbReference type="InterPro" id="IPR036097">
    <property type="entry name" value="HisK_dim/P_sf"/>
</dbReference>
<dbReference type="AlphaFoldDB" id="A0A4Q7ITD8"/>
<dbReference type="InterPro" id="IPR005467">
    <property type="entry name" value="His_kinase_dom"/>
</dbReference>
<evidence type="ECO:0000256" key="12">
    <source>
        <dbReference type="SAM" id="Phobius"/>
    </source>
</evidence>
<feature type="domain" description="Histidine kinase" evidence="13">
    <location>
        <begin position="252"/>
        <end position="474"/>
    </location>
</feature>
<evidence type="ECO:0000256" key="9">
    <source>
        <dbReference type="ARBA" id="ARBA00064003"/>
    </source>
</evidence>
<evidence type="ECO:0000256" key="8">
    <source>
        <dbReference type="ARBA" id="ARBA00023012"/>
    </source>
</evidence>
<comment type="caution">
    <text evidence="15">The sequence shown here is derived from an EMBL/GenBank/DDBJ whole genome shotgun (WGS) entry which is preliminary data.</text>
</comment>
<evidence type="ECO:0000256" key="6">
    <source>
        <dbReference type="ARBA" id="ARBA00022777"/>
    </source>
</evidence>
<dbReference type="PROSITE" id="PS50109">
    <property type="entry name" value="HIS_KIN"/>
    <property type="match status" value="1"/>
</dbReference>
<dbReference type="CDD" id="cd17546">
    <property type="entry name" value="REC_hyHK_CKI1_RcsC-like"/>
    <property type="match status" value="1"/>
</dbReference>
<evidence type="ECO:0000259" key="13">
    <source>
        <dbReference type="PROSITE" id="PS50109"/>
    </source>
</evidence>
<evidence type="ECO:0000256" key="3">
    <source>
        <dbReference type="ARBA" id="ARBA00022553"/>
    </source>
</evidence>
<dbReference type="InterPro" id="IPR011006">
    <property type="entry name" value="CheY-like_superfamily"/>
</dbReference>